<dbReference type="Proteomes" id="UP000735302">
    <property type="component" value="Unassembled WGS sequence"/>
</dbReference>
<dbReference type="SMART" id="SM01419">
    <property type="entry name" value="Thiol-ester_cl"/>
    <property type="match status" value="1"/>
</dbReference>
<dbReference type="PROSITE" id="PS00477">
    <property type="entry name" value="ALPHA_2_MACROGLOBULIN"/>
    <property type="match status" value="1"/>
</dbReference>
<dbReference type="InterPro" id="IPR001599">
    <property type="entry name" value="Macroglobln_a2"/>
</dbReference>
<comment type="similarity">
    <text evidence="1">Belongs to the protease inhibitor I39 (alpha-2-macroglobulin) family.</text>
</comment>
<sequence>WLWKKKNHFKSSMDHVRFVRQWFSPSRSYIQLPKIHSPQLCYGRLNITVLYTTRAKSEVQLLYQVMARGHAVMTDQLDPNAIATPGAGPAKPPPHMCLQRDNGPRNTRQLDDVITDPEREQFSKTIQKRQDLYAPIVLSPNVSDKVFNFPINFKIMHDMSPKFTLLMYYMREDDELVADSMEYDVKPCFETQVSLESGPKRAFARERVNLTVQTAPHAICSIGAVGKDVPQFTPANIFDKIGEYAHPLYGRNKVFYPADHRFCLKQLKKIPGAVKPGDRSSRFSSEYVDSLQAFKTSGFLVGTHFDLESRPCLKIDDLEAQFPVGYEDTFENHFSVYEDMSEMNNELPLMRYFIETWFWTAAKASPEGEIVLSEPAPDTLSYWSAKALCVSKNKGFGISGVTTLTTFNPISVQLHQPSAAVMGEIFPVLVTATINLKKKCFQILLTLEFDPHFTVRVVQGDPVCVCDGEPHSEKFSIASNGIGSMPLNAKATIIAEGCRASRDTGLGYTGMYDKVQKNVLIKAEGVEQSYTHTSYLCSQDGKPILEEVRLELPKEKEMVRNSARGDVHVTGDFMGAAPINLENLVRMPTGCGEQNMIGFVSNILVLNYLKSIGKLQEATWRTALKNIEKGT</sequence>
<dbReference type="GO" id="GO:0004867">
    <property type="term" value="F:serine-type endopeptidase inhibitor activity"/>
    <property type="evidence" value="ECO:0007669"/>
    <property type="project" value="UniProtKB-KW"/>
</dbReference>
<dbReference type="SUPFAM" id="SSF81296">
    <property type="entry name" value="E set domains"/>
    <property type="match status" value="1"/>
</dbReference>
<dbReference type="InterPro" id="IPR047565">
    <property type="entry name" value="Alpha-macroglob_thiol-ester_cl"/>
</dbReference>
<evidence type="ECO:0000256" key="2">
    <source>
        <dbReference type="ARBA" id="ARBA00022690"/>
    </source>
</evidence>
<keyword evidence="8" id="KW-1185">Reference proteome</keyword>
<gene>
    <name evidence="7" type="ORF">PoB_006307000</name>
</gene>
<dbReference type="InterPro" id="IPR011625">
    <property type="entry name" value="A2M_N_BRD"/>
</dbReference>
<keyword evidence="3" id="KW-0722">Serine protease inhibitor</keyword>
<evidence type="ECO:0000259" key="6">
    <source>
        <dbReference type="SMART" id="SM01360"/>
    </source>
</evidence>
<evidence type="ECO:0000259" key="5">
    <source>
        <dbReference type="SMART" id="SM01359"/>
    </source>
</evidence>
<dbReference type="EMBL" id="BLXT01007071">
    <property type="protein sequence ID" value="GFO36565.1"/>
    <property type="molecule type" value="Genomic_DNA"/>
</dbReference>
<dbReference type="InterPro" id="IPR011626">
    <property type="entry name" value="Alpha-macroglobulin_TED"/>
</dbReference>
<dbReference type="Gene3D" id="2.60.40.10">
    <property type="entry name" value="Immunoglobulins"/>
    <property type="match status" value="1"/>
</dbReference>
<feature type="domain" description="Alpha-2-macroglobulin bait region" evidence="5">
    <location>
        <begin position="30"/>
        <end position="232"/>
    </location>
</feature>
<evidence type="ECO:0000313" key="8">
    <source>
        <dbReference type="Proteomes" id="UP000735302"/>
    </source>
</evidence>
<evidence type="ECO:0000256" key="4">
    <source>
        <dbReference type="ARBA" id="ARBA00023157"/>
    </source>
</evidence>
<feature type="non-terminal residue" evidence="7">
    <location>
        <position position="1"/>
    </location>
</feature>
<dbReference type="Gene3D" id="1.50.10.20">
    <property type="match status" value="1"/>
</dbReference>
<dbReference type="PANTHER" id="PTHR11412:SF171">
    <property type="entry name" value="PREGNANCY ZONE PROTEIN-LIKE PROTEIN"/>
    <property type="match status" value="1"/>
</dbReference>
<dbReference type="InterPro" id="IPR013783">
    <property type="entry name" value="Ig-like_fold"/>
</dbReference>
<dbReference type="InterPro" id="IPR014756">
    <property type="entry name" value="Ig_E-set"/>
</dbReference>
<evidence type="ECO:0000313" key="7">
    <source>
        <dbReference type="EMBL" id="GFO36565.1"/>
    </source>
</evidence>
<keyword evidence="2" id="KW-0646">Protease inhibitor</keyword>
<dbReference type="SMART" id="SM01360">
    <property type="entry name" value="A2M"/>
    <property type="match status" value="1"/>
</dbReference>
<dbReference type="SUPFAM" id="SSF48239">
    <property type="entry name" value="Terpenoid cyclases/Protein prenyltransferases"/>
    <property type="match status" value="1"/>
</dbReference>
<feature type="domain" description="Alpha-2-macroglobulin" evidence="6">
    <location>
        <begin position="356"/>
        <end position="447"/>
    </location>
</feature>
<reference evidence="7 8" key="1">
    <citation type="journal article" date="2021" name="Elife">
        <title>Chloroplast acquisition without the gene transfer in kleptoplastic sea slugs, Plakobranchus ocellatus.</title>
        <authorList>
            <person name="Maeda T."/>
            <person name="Takahashi S."/>
            <person name="Yoshida T."/>
            <person name="Shimamura S."/>
            <person name="Takaki Y."/>
            <person name="Nagai Y."/>
            <person name="Toyoda A."/>
            <person name="Suzuki Y."/>
            <person name="Arimoto A."/>
            <person name="Ishii H."/>
            <person name="Satoh N."/>
            <person name="Nishiyama T."/>
            <person name="Hasebe M."/>
            <person name="Maruyama T."/>
            <person name="Minagawa J."/>
            <person name="Obokata J."/>
            <person name="Shigenobu S."/>
        </authorList>
    </citation>
    <scope>NUCLEOTIDE SEQUENCE [LARGE SCALE GENOMIC DNA]</scope>
</reference>
<dbReference type="InterPro" id="IPR019742">
    <property type="entry name" value="MacrogloblnA2_CS"/>
</dbReference>
<evidence type="ECO:0000256" key="3">
    <source>
        <dbReference type="ARBA" id="ARBA00022900"/>
    </source>
</evidence>
<organism evidence="7 8">
    <name type="scientific">Plakobranchus ocellatus</name>
    <dbReference type="NCBI Taxonomy" id="259542"/>
    <lineage>
        <taxon>Eukaryota</taxon>
        <taxon>Metazoa</taxon>
        <taxon>Spiralia</taxon>
        <taxon>Lophotrochozoa</taxon>
        <taxon>Mollusca</taxon>
        <taxon>Gastropoda</taxon>
        <taxon>Heterobranchia</taxon>
        <taxon>Euthyneura</taxon>
        <taxon>Panpulmonata</taxon>
        <taxon>Sacoglossa</taxon>
        <taxon>Placobranchoidea</taxon>
        <taxon>Plakobranchidae</taxon>
        <taxon>Plakobranchus</taxon>
    </lineage>
</organism>
<dbReference type="PANTHER" id="PTHR11412">
    <property type="entry name" value="MACROGLOBULIN / COMPLEMENT"/>
    <property type="match status" value="1"/>
</dbReference>
<comment type="caution">
    <text evidence="7">The sequence shown here is derived from an EMBL/GenBank/DDBJ whole genome shotgun (WGS) entry which is preliminary data.</text>
</comment>
<dbReference type="InterPro" id="IPR050473">
    <property type="entry name" value="A2M/Complement_sys"/>
</dbReference>
<evidence type="ECO:0000256" key="1">
    <source>
        <dbReference type="ARBA" id="ARBA00010952"/>
    </source>
</evidence>
<protein>
    <submittedName>
        <fullName evidence="7">Alpha-2-macroglobulin-like protein</fullName>
    </submittedName>
</protein>
<dbReference type="SMART" id="SM01359">
    <property type="entry name" value="A2M_N_2"/>
    <property type="match status" value="1"/>
</dbReference>
<dbReference type="Pfam" id="PF07678">
    <property type="entry name" value="TED_complement"/>
    <property type="match status" value="1"/>
</dbReference>
<name>A0AAV4CXD8_9GAST</name>
<dbReference type="InterPro" id="IPR008930">
    <property type="entry name" value="Terpenoid_cyclase/PrenylTrfase"/>
</dbReference>
<proteinExistence type="inferred from homology"/>
<keyword evidence="4" id="KW-1015">Disulfide bond</keyword>
<dbReference type="AlphaFoldDB" id="A0AAV4CXD8"/>
<dbReference type="Gene3D" id="2.60.40.1930">
    <property type="match status" value="1"/>
</dbReference>
<accession>A0AAV4CXD8</accession>
<dbReference type="Pfam" id="PF00207">
    <property type="entry name" value="A2M"/>
    <property type="match status" value="1"/>
</dbReference>
<dbReference type="Pfam" id="PF07703">
    <property type="entry name" value="A2M_BRD"/>
    <property type="match status" value="1"/>
</dbReference>
<dbReference type="Gene3D" id="2.20.130.20">
    <property type="match status" value="1"/>
</dbReference>
<dbReference type="GO" id="GO:0005615">
    <property type="term" value="C:extracellular space"/>
    <property type="evidence" value="ECO:0007669"/>
    <property type="project" value="InterPro"/>
</dbReference>